<dbReference type="EMBL" id="CP073249">
    <property type="protein sequence ID" value="QUF04603.1"/>
    <property type="molecule type" value="Genomic_DNA"/>
</dbReference>
<evidence type="ECO:0000259" key="3">
    <source>
        <dbReference type="PROSITE" id="PS50937"/>
    </source>
</evidence>
<gene>
    <name evidence="4" type="ORF">KCV87_00160</name>
</gene>
<accession>A0AA45L884</accession>
<dbReference type="InterPro" id="IPR009061">
    <property type="entry name" value="DNA-bd_dom_put_sf"/>
</dbReference>
<dbReference type="GO" id="GO:0003677">
    <property type="term" value="F:DNA binding"/>
    <property type="evidence" value="ECO:0007669"/>
    <property type="project" value="UniProtKB-KW"/>
</dbReference>
<feature type="domain" description="HTH merR-type" evidence="3">
    <location>
        <begin position="2"/>
        <end position="71"/>
    </location>
</feature>
<protein>
    <submittedName>
        <fullName evidence="4">MerR family transcriptional regulator</fullName>
    </submittedName>
</protein>
<name>A0AA45L884_9PSEU</name>
<dbReference type="InterPro" id="IPR047057">
    <property type="entry name" value="MerR_fam"/>
</dbReference>
<organism evidence="4 5">
    <name type="scientific">Actinosynnema pretiosum subsp. pretiosum</name>
    <dbReference type="NCBI Taxonomy" id="103721"/>
    <lineage>
        <taxon>Bacteria</taxon>
        <taxon>Bacillati</taxon>
        <taxon>Actinomycetota</taxon>
        <taxon>Actinomycetes</taxon>
        <taxon>Pseudonocardiales</taxon>
        <taxon>Pseudonocardiaceae</taxon>
        <taxon>Actinosynnema</taxon>
    </lineage>
</organism>
<dbReference type="PANTHER" id="PTHR30204">
    <property type="entry name" value="REDOX-CYCLING DRUG-SENSING TRANSCRIPTIONAL ACTIVATOR SOXR"/>
    <property type="match status" value="1"/>
</dbReference>
<evidence type="ECO:0000256" key="1">
    <source>
        <dbReference type="ARBA" id="ARBA00023125"/>
    </source>
</evidence>
<dbReference type="Gene3D" id="1.10.1660.10">
    <property type="match status" value="1"/>
</dbReference>
<reference evidence="4" key="1">
    <citation type="submission" date="2021-04" db="EMBL/GenBank/DDBJ databases">
        <title>Genomic sequence of Actinosynnema pretiosum subsp. pretiosum ATCC 31280 (C-14919).</title>
        <authorList>
            <person name="Bai L."/>
            <person name="Wang X."/>
            <person name="Xiao Y."/>
        </authorList>
    </citation>
    <scope>NUCLEOTIDE SEQUENCE</scope>
    <source>
        <strain evidence="4">ATCC 31280</strain>
    </source>
</reference>
<dbReference type="SUPFAM" id="SSF46955">
    <property type="entry name" value="Putative DNA-binding domain"/>
    <property type="match status" value="1"/>
</dbReference>
<dbReference type="PRINTS" id="PR00040">
    <property type="entry name" value="HTHMERR"/>
</dbReference>
<dbReference type="GO" id="GO:0003700">
    <property type="term" value="F:DNA-binding transcription factor activity"/>
    <property type="evidence" value="ECO:0007669"/>
    <property type="project" value="InterPro"/>
</dbReference>
<evidence type="ECO:0000256" key="2">
    <source>
        <dbReference type="SAM" id="Coils"/>
    </source>
</evidence>
<dbReference type="PANTHER" id="PTHR30204:SF93">
    <property type="entry name" value="HTH MERR-TYPE DOMAIN-CONTAINING PROTEIN"/>
    <property type="match status" value="1"/>
</dbReference>
<dbReference type="AlphaFoldDB" id="A0AA45L884"/>
<keyword evidence="2" id="KW-0175">Coiled coil</keyword>
<dbReference type="Pfam" id="PF13411">
    <property type="entry name" value="MerR_1"/>
    <property type="match status" value="1"/>
</dbReference>
<evidence type="ECO:0000313" key="4">
    <source>
        <dbReference type="EMBL" id="QUF04603.1"/>
    </source>
</evidence>
<dbReference type="Proteomes" id="UP000677152">
    <property type="component" value="Chromosome"/>
</dbReference>
<sequence>MAWSTQELADLAGATVKTVRHYHRMGLLELPGRGANGYKRYGAAHLARVLRIKRLTGFGLTLSRIREMEEVGERADDSIEAIDAELAEAIERLSSARAELAVLREHRAPLDTPAVFGPVARGLSEADRDLLAVLAGTFDDEALADLGTLVAESADDGTEEEFSRLPEDADADAVESLARRMVGSVRRAHERFPWMAAPEACDVRGRGEAAAVVATAFAERFNRAQLGVLVRVNALLGQEDEPPERSGP</sequence>
<keyword evidence="1" id="KW-0238">DNA-binding</keyword>
<dbReference type="InterPro" id="IPR000551">
    <property type="entry name" value="MerR-type_HTH_dom"/>
</dbReference>
<feature type="coiled-coil region" evidence="2">
    <location>
        <begin position="79"/>
        <end position="106"/>
    </location>
</feature>
<dbReference type="PROSITE" id="PS50937">
    <property type="entry name" value="HTH_MERR_2"/>
    <property type="match status" value="1"/>
</dbReference>
<proteinExistence type="predicted"/>
<evidence type="ECO:0000313" key="5">
    <source>
        <dbReference type="Proteomes" id="UP000677152"/>
    </source>
</evidence>
<dbReference type="SMART" id="SM00422">
    <property type="entry name" value="HTH_MERR"/>
    <property type="match status" value="1"/>
</dbReference>